<evidence type="ECO:0000256" key="6">
    <source>
        <dbReference type="SAM" id="Phobius"/>
    </source>
</evidence>
<keyword evidence="5 6" id="KW-0472">Membrane</keyword>
<keyword evidence="4 6" id="KW-1133">Transmembrane helix</keyword>
<reference evidence="8 9" key="1">
    <citation type="submission" date="2018-12" db="EMBL/GenBank/DDBJ databases">
        <authorList>
            <person name="Yang E."/>
        </authorList>
    </citation>
    <scope>NUCLEOTIDE SEQUENCE [LARGE SCALE GENOMIC DNA]</scope>
    <source>
        <strain evidence="8 9">SOD</strain>
    </source>
</reference>
<comment type="similarity">
    <text evidence="2">Belongs to the GtrA family.</text>
</comment>
<dbReference type="AlphaFoldDB" id="A0A430HEM5"/>
<keyword evidence="9" id="KW-1185">Reference proteome</keyword>
<feature type="transmembrane region" description="Helical" evidence="6">
    <location>
        <begin position="73"/>
        <end position="95"/>
    </location>
</feature>
<evidence type="ECO:0000313" key="8">
    <source>
        <dbReference type="EMBL" id="RSZ55959.1"/>
    </source>
</evidence>
<comment type="subcellular location">
    <subcellularLocation>
        <location evidence="1">Membrane</location>
        <topology evidence="1">Multi-pass membrane protein</topology>
    </subcellularLocation>
</comment>
<evidence type="ECO:0000256" key="4">
    <source>
        <dbReference type="ARBA" id="ARBA00022989"/>
    </source>
</evidence>
<evidence type="ECO:0000256" key="1">
    <source>
        <dbReference type="ARBA" id="ARBA00004141"/>
    </source>
</evidence>
<dbReference type="EMBL" id="RXLQ01000019">
    <property type="protein sequence ID" value="RSZ55959.1"/>
    <property type="molecule type" value="Genomic_DNA"/>
</dbReference>
<accession>A0A430HEM5</accession>
<evidence type="ECO:0000256" key="2">
    <source>
        <dbReference type="ARBA" id="ARBA00009399"/>
    </source>
</evidence>
<evidence type="ECO:0000256" key="3">
    <source>
        <dbReference type="ARBA" id="ARBA00022692"/>
    </source>
</evidence>
<keyword evidence="3 6" id="KW-0812">Transmembrane</keyword>
<dbReference type="Proteomes" id="UP000278085">
    <property type="component" value="Unassembled WGS sequence"/>
</dbReference>
<evidence type="ECO:0000256" key="5">
    <source>
        <dbReference type="ARBA" id="ARBA00023136"/>
    </source>
</evidence>
<dbReference type="InterPro" id="IPR007267">
    <property type="entry name" value="GtrA_DPMS_TM"/>
</dbReference>
<gene>
    <name evidence="8" type="ORF">EJB06_26490</name>
</gene>
<feature type="transmembrane region" description="Helical" evidence="6">
    <location>
        <begin position="36"/>
        <end position="53"/>
    </location>
</feature>
<comment type="caution">
    <text evidence="8">The sequence shown here is derived from an EMBL/GenBank/DDBJ whole genome shotgun (WGS) entry which is preliminary data.</text>
</comment>
<feature type="domain" description="GtrA/DPMS transmembrane" evidence="7">
    <location>
        <begin position="9"/>
        <end position="126"/>
    </location>
</feature>
<feature type="transmembrane region" description="Helical" evidence="6">
    <location>
        <begin position="101"/>
        <end position="125"/>
    </location>
</feature>
<name>A0A430HEM5_9BURK</name>
<dbReference type="OrthoDB" id="7926501at2"/>
<dbReference type="GO" id="GO:0005886">
    <property type="term" value="C:plasma membrane"/>
    <property type="evidence" value="ECO:0007669"/>
    <property type="project" value="TreeGrafter"/>
</dbReference>
<protein>
    <submittedName>
        <fullName evidence="8">GtrA family protein</fullName>
    </submittedName>
</protein>
<evidence type="ECO:0000313" key="9">
    <source>
        <dbReference type="Proteomes" id="UP000278085"/>
    </source>
</evidence>
<dbReference type="GO" id="GO:0000271">
    <property type="term" value="P:polysaccharide biosynthetic process"/>
    <property type="evidence" value="ECO:0007669"/>
    <property type="project" value="InterPro"/>
</dbReference>
<organism evidence="8 9">
    <name type="scientific">Massilia atriviolacea</name>
    <dbReference type="NCBI Taxonomy" id="2495579"/>
    <lineage>
        <taxon>Bacteria</taxon>
        <taxon>Pseudomonadati</taxon>
        <taxon>Pseudomonadota</taxon>
        <taxon>Betaproteobacteria</taxon>
        <taxon>Burkholderiales</taxon>
        <taxon>Oxalobacteraceae</taxon>
        <taxon>Telluria group</taxon>
        <taxon>Massilia</taxon>
    </lineage>
</organism>
<feature type="transmembrane region" description="Helical" evidence="6">
    <location>
        <begin position="7"/>
        <end position="30"/>
    </location>
</feature>
<dbReference type="RefSeq" id="WP_126077038.1">
    <property type="nucleotide sequence ID" value="NZ_CP051166.1"/>
</dbReference>
<dbReference type="PANTHER" id="PTHR38459:SF1">
    <property type="entry name" value="PROPHAGE BACTOPRENOL-LINKED GLUCOSE TRANSLOCASE HOMOLOG"/>
    <property type="match status" value="1"/>
</dbReference>
<sequence length="130" mass="14068">MKLGVQLLRFGVVGVAGLLVDLGVLALARSAGLDPYAGRALSFLCAVFATWQINRRYTFHPAGISLWTEWWRYLLAMSGGGAVNLATYSAIVWCFPGVPQIAYWGVCAGSLAGMTVNFVGARCFVFQRKS</sequence>
<evidence type="ECO:0000259" key="7">
    <source>
        <dbReference type="Pfam" id="PF04138"/>
    </source>
</evidence>
<dbReference type="InterPro" id="IPR051401">
    <property type="entry name" value="GtrA_CellWall_Glycosyl"/>
</dbReference>
<dbReference type="PANTHER" id="PTHR38459">
    <property type="entry name" value="PROPHAGE BACTOPRENOL-LINKED GLUCOSE TRANSLOCASE HOMOLOG"/>
    <property type="match status" value="1"/>
</dbReference>
<proteinExistence type="inferred from homology"/>
<dbReference type="Pfam" id="PF04138">
    <property type="entry name" value="GtrA_DPMS_TM"/>
    <property type="match status" value="1"/>
</dbReference>